<comment type="caution">
    <text evidence="7">Lacks conserved residue(s) required for the propagation of feature annotation.</text>
</comment>
<keyword evidence="4 7" id="KW-0418">Kinase</keyword>
<feature type="binding site" evidence="7">
    <location>
        <begin position="13"/>
        <end position="18"/>
    </location>
    <ligand>
        <name>GTP</name>
        <dbReference type="ChEBI" id="CHEBI:37565"/>
    </ligand>
</feature>
<feature type="domain" description="Adenylate kinase active site lid" evidence="8">
    <location>
        <begin position="123"/>
        <end position="158"/>
    </location>
</feature>
<dbReference type="Gene3D" id="3.40.50.300">
    <property type="entry name" value="P-loop containing nucleotide triphosphate hydrolases"/>
    <property type="match status" value="1"/>
</dbReference>
<comment type="subunit">
    <text evidence="7">Monomer.</text>
</comment>
<proteinExistence type="inferred from homology"/>
<feature type="binding site" evidence="7">
    <location>
        <begin position="132"/>
        <end position="133"/>
    </location>
    <ligand>
        <name>GTP</name>
        <dbReference type="ChEBI" id="CHEBI:37565"/>
    </ligand>
</feature>
<dbReference type="GO" id="GO:0005525">
    <property type="term" value="F:GTP binding"/>
    <property type="evidence" value="ECO:0007669"/>
    <property type="project" value="UniProtKB-KW"/>
</dbReference>
<keyword evidence="6 7" id="KW-0342">GTP-binding</keyword>
<reference evidence="9 10" key="1">
    <citation type="submission" date="2024-03" db="EMBL/GenBank/DDBJ databases">
        <title>Adaptation during the transition from Ophiocordyceps entomopathogen to insect associate is accompanied by gene loss and intensified selection.</title>
        <authorList>
            <person name="Ward C.M."/>
            <person name="Onetto C.A."/>
            <person name="Borneman A.R."/>
        </authorList>
    </citation>
    <scope>NUCLEOTIDE SEQUENCE [LARGE SCALE GENOMIC DNA]</scope>
    <source>
        <strain evidence="9">AWRI1</strain>
        <tissue evidence="9">Single Adult Female</tissue>
    </source>
</reference>
<feature type="binding site" evidence="7">
    <location>
        <position position="123"/>
    </location>
    <ligand>
        <name>GTP</name>
        <dbReference type="ChEBI" id="CHEBI:37565"/>
    </ligand>
</feature>
<dbReference type="NCBIfam" id="TIGR01351">
    <property type="entry name" value="adk"/>
    <property type="match status" value="1"/>
</dbReference>
<dbReference type="Pfam" id="PF05191">
    <property type="entry name" value="ADK_lid"/>
    <property type="match status" value="1"/>
</dbReference>
<keyword evidence="2 7" id="KW-0808">Transferase</keyword>
<evidence type="ECO:0000313" key="10">
    <source>
        <dbReference type="Proteomes" id="UP001367676"/>
    </source>
</evidence>
<dbReference type="PANTHER" id="PTHR23359">
    <property type="entry name" value="NUCLEOTIDE KINASE"/>
    <property type="match status" value="1"/>
</dbReference>
<dbReference type="InterPro" id="IPR027417">
    <property type="entry name" value="P-loop_NTPase"/>
</dbReference>
<feature type="region of interest" description="NMPbind" evidence="7">
    <location>
        <begin position="33"/>
        <end position="62"/>
    </location>
</feature>
<dbReference type="GO" id="GO:0004017">
    <property type="term" value="F:AMP kinase activity"/>
    <property type="evidence" value="ECO:0007669"/>
    <property type="project" value="InterPro"/>
</dbReference>
<comment type="catalytic activity">
    <reaction evidence="7">
        <text>a ribonucleoside 5'-triphosphate + AMP = a ribonucleoside 5'-diphosphate + ADP</text>
        <dbReference type="Rhea" id="RHEA:13749"/>
        <dbReference type="ChEBI" id="CHEBI:57930"/>
        <dbReference type="ChEBI" id="CHEBI:61557"/>
        <dbReference type="ChEBI" id="CHEBI:456215"/>
        <dbReference type="ChEBI" id="CHEBI:456216"/>
        <dbReference type="EC" id="2.7.4.10"/>
    </reaction>
</comment>
<dbReference type="InterPro" id="IPR007862">
    <property type="entry name" value="Adenylate_kinase_lid-dom"/>
</dbReference>
<evidence type="ECO:0000256" key="2">
    <source>
        <dbReference type="ARBA" id="ARBA00022679"/>
    </source>
</evidence>
<dbReference type="GO" id="GO:0005759">
    <property type="term" value="C:mitochondrial matrix"/>
    <property type="evidence" value="ECO:0007669"/>
    <property type="project" value="UniProtKB-SubCell"/>
</dbReference>
<dbReference type="Pfam" id="PF00406">
    <property type="entry name" value="ADK"/>
    <property type="match status" value="1"/>
</dbReference>
<dbReference type="GO" id="GO:0005524">
    <property type="term" value="F:ATP binding"/>
    <property type="evidence" value="ECO:0007669"/>
    <property type="project" value="InterPro"/>
</dbReference>
<dbReference type="InterPro" id="IPR000850">
    <property type="entry name" value="Adenylat/UMP-CMP_kin"/>
</dbReference>
<feature type="binding site" evidence="7">
    <location>
        <position position="34"/>
    </location>
    <ligand>
        <name>AMP</name>
        <dbReference type="ChEBI" id="CHEBI:456215"/>
    </ligand>
</feature>
<dbReference type="PRINTS" id="PR00094">
    <property type="entry name" value="ADENYLTKNASE"/>
</dbReference>
<keyword evidence="3 7" id="KW-0547">Nucleotide-binding</keyword>
<dbReference type="GO" id="GO:0046041">
    <property type="term" value="P:ITP metabolic process"/>
    <property type="evidence" value="ECO:0007669"/>
    <property type="project" value="UniProtKB-UniRule"/>
</dbReference>
<dbReference type="InterPro" id="IPR028586">
    <property type="entry name" value="AK3/Ak4_mitochondrial"/>
</dbReference>
<evidence type="ECO:0000313" key="9">
    <source>
        <dbReference type="EMBL" id="KAK7602611.1"/>
    </source>
</evidence>
<feature type="binding site" evidence="7">
    <location>
        <position position="156"/>
    </location>
    <ligand>
        <name>AMP</name>
        <dbReference type="ChEBI" id="CHEBI:456215"/>
    </ligand>
</feature>
<dbReference type="EMBL" id="JBBCAQ010000008">
    <property type="protein sequence ID" value="KAK7602611.1"/>
    <property type="molecule type" value="Genomic_DNA"/>
</dbReference>
<dbReference type="HAMAP" id="MF_00235">
    <property type="entry name" value="Adenylate_kinase_Adk"/>
    <property type="match status" value="1"/>
</dbReference>
<dbReference type="SUPFAM" id="SSF57774">
    <property type="entry name" value="Microbial and mitochondrial ADK, insert 'zinc finger' domain"/>
    <property type="match status" value="1"/>
</dbReference>
<accession>A0AAN9TTJ2</accession>
<dbReference type="HAMAP" id="MF_03169">
    <property type="entry name" value="Adenylate_kinase_AK3"/>
    <property type="match status" value="1"/>
</dbReference>
<dbReference type="FunFam" id="3.40.50.300:FF:000106">
    <property type="entry name" value="Adenylate kinase mitochondrial"/>
    <property type="match status" value="1"/>
</dbReference>
<feature type="region of interest" description="LID" evidence="7">
    <location>
        <begin position="122"/>
        <end position="159"/>
    </location>
</feature>
<protein>
    <recommendedName>
        <fullName evidence="7">GTP:AMP phosphotransferase, mitochondrial</fullName>
        <ecNumber evidence="7">2.7.4.10</ecNumber>
    </recommendedName>
    <alternativeName>
        <fullName evidence="7">Adenylate kinase 3</fullName>
        <shortName evidence="7">AK 3</shortName>
    </alternativeName>
</protein>
<comment type="function">
    <text evidence="7">Involved in maintaining the homeostasis of cellular nucleotides by catalyzing the interconversion of nucleoside phosphates. Has GTP:AMP phosphotransferase and ITP:AMP phosphotransferase activities.</text>
</comment>
<comment type="subcellular location">
    <subcellularLocation>
        <location evidence="1 7">Mitochondrion matrix</location>
    </subcellularLocation>
</comment>
<evidence type="ECO:0000256" key="5">
    <source>
        <dbReference type="ARBA" id="ARBA00023128"/>
    </source>
</evidence>
<gene>
    <name evidence="7" type="primary">Adk3</name>
    <name evidence="9" type="ORF">V9T40_008200</name>
</gene>
<keyword evidence="5 7" id="KW-0496">Mitochondrion</keyword>
<feature type="binding site" evidence="7">
    <location>
        <begin position="60"/>
        <end position="62"/>
    </location>
    <ligand>
        <name>AMP</name>
        <dbReference type="ChEBI" id="CHEBI:456215"/>
    </ligand>
</feature>
<comment type="caution">
    <text evidence="9">The sequence shown here is derived from an EMBL/GenBank/DDBJ whole genome shotgun (WGS) entry which is preliminary data.</text>
</comment>
<evidence type="ECO:0000256" key="1">
    <source>
        <dbReference type="ARBA" id="ARBA00004305"/>
    </source>
</evidence>
<feature type="binding site" evidence="7">
    <location>
        <position position="93"/>
    </location>
    <ligand>
        <name>AMP</name>
        <dbReference type="ChEBI" id="CHEBI:456215"/>
    </ligand>
</feature>
<dbReference type="GO" id="GO:0046039">
    <property type="term" value="P:GTP metabolic process"/>
    <property type="evidence" value="ECO:0007669"/>
    <property type="project" value="UniProtKB-UniRule"/>
</dbReference>
<dbReference type="PROSITE" id="PS00113">
    <property type="entry name" value="ADENYLATE_KINASE"/>
    <property type="match status" value="1"/>
</dbReference>
<dbReference type="CDD" id="cd01428">
    <property type="entry name" value="ADK"/>
    <property type="match status" value="1"/>
</dbReference>
<dbReference type="InterPro" id="IPR033690">
    <property type="entry name" value="Adenylat_kinase_CS"/>
</dbReference>
<dbReference type="GO" id="GO:0046033">
    <property type="term" value="P:AMP metabolic process"/>
    <property type="evidence" value="ECO:0007669"/>
    <property type="project" value="UniProtKB-UniRule"/>
</dbReference>
<evidence type="ECO:0000256" key="6">
    <source>
        <dbReference type="ARBA" id="ARBA00023134"/>
    </source>
</evidence>
<dbReference type="InterPro" id="IPR036193">
    <property type="entry name" value="ADK_active_lid_dom_sf"/>
</dbReference>
<feature type="binding site" evidence="7">
    <location>
        <position position="196"/>
    </location>
    <ligand>
        <name>GTP</name>
        <dbReference type="ChEBI" id="CHEBI:37565"/>
    </ligand>
</feature>
<evidence type="ECO:0000256" key="3">
    <source>
        <dbReference type="ARBA" id="ARBA00022741"/>
    </source>
</evidence>
<sequence>MNHVRSIILGAPGSGKGTISDRIIKNFVIKHISSGDILRSNIANKTDLGKTVSSYVSSGMLVPDEVMNTLIQNELTQYKESWLLDGYPRTLPQAQKLAESVDITLVINLVVPFNVIIDRLKSRWIHEPSGRVYNIGFNDPKVPGLDDITNEKLVQREDDKPAVVQNRLNTYATNANPVIEFFKAKGVLETFQGESSNEIWKKLYPFLCHKLEKRA</sequence>
<feature type="binding site" evidence="7">
    <location>
        <position position="39"/>
    </location>
    <ligand>
        <name>AMP</name>
        <dbReference type="ChEBI" id="CHEBI:456215"/>
    </ligand>
</feature>
<dbReference type="Proteomes" id="UP001367676">
    <property type="component" value="Unassembled WGS sequence"/>
</dbReference>
<evidence type="ECO:0000256" key="7">
    <source>
        <dbReference type="HAMAP-Rule" id="MF_03169"/>
    </source>
</evidence>
<dbReference type="EC" id="2.7.4.10" evidence="7"/>
<dbReference type="GO" id="GO:0006172">
    <property type="term" value="P:ADP biosynthetic process"/>
    <property type="evidence" value="ECO:0007669"/>
    <property type="project" value="UniProtKB-UniRule"/>
</dbReference>
<evidence type="ECO:0000259" key="8">
    <source>
        <dbReference type="Pfam" id="PF05191"/>
    </source>
</evidence>
<evidence type="ECO:0000256" key="4">
    <source>
        <dbReference type="ARBA" id="ARBA00022777"/>
    </source>
</evidence>
<organism evidence="9 10">
    <name type="scientific">Parthenolecanium corni</name>
    <dbReference type="NCBI Taxonomy" id="536013"/>
    <lineage>
        <taxon>Eukaryota</taxon>
        <taxon>Metazoa</taxon>
        <taxon>Ecdysozoa</taxon>
        <taxon>Arthropoda</taxon>
        <taxon>Hexapoda</taxon>
        <taxon>Insecta</taxon>
        <taxon>Pterygota</taxon>
        <taxon>Neoptera</taxon>
        <taxon>Paraneoptera</taxon>
        <taxon>Hemiptera</taxon>
        <taxon>Sternorrhyncha</taxon>
        <taxon>Coccoidea</taxon>
        <taxon>Coccidae</taxon>
        <taxon>Parthenolecanium</taxon>
    </lineage>
</organism>
<name>A0AAN9TTJ2_9HEMI</name>
<comment type="domain">
    <text evidence="7">Consists of three domains, a large central CORE domain and two small peripheral domains, NMPbind and LID, which undergo movements during catalysis. The LID domain closes over the site of phosphoryl transfer upon GTP binding. Assembling and dissambling the active center during each catalytic cycle provides an effective means to prevent GTP hydrolysis.</text>
</comment>
<dbReference type="GO" id="GO:0046899">
    <property type="term" value="F:nucleoside triphosphate adenylate kinase activity"/>
    <property type="evidence" value="ECO:0007669"/>
    <property type="project" value="UniProtKB-UniRule"/>
</dbReference>
<dbReference type="SUPFAM" id="SSF52540">
    <property type="entry name" value="P-loop containing nucleoside triphosphate hydrolases"/>
    <property type="match status" value="1"/>
</dbReference>
<keyword evidence="10" id="KW-1185">Reference proteome</keyword>
<feature type="binding site" evidence="7">
    <location>
        <position position="167"/>
    </location>
    <ligand>
        <name>AMP</name>
        <dbReference type="ChEBI" id="CHEBI:456215"/>
    </ligand>
</feature>
<comment type="similarity">
    <text evidence="7">Belongs to the adenylate kinase family. AK3 subfamily.</text>
</comment>
<dbReference type="AlphaFoldDB" id="A0AAN9TTJ2"/>
<dbReference type="InterPro" id="IPR006259">
    <property type="entry name" value="Adenyl_kin_sub"/>
</dbReference>